<comment type="caution">
    <text evidence="2">The sequence shown here is derived from an EMBL/GenBank/DDBJ whole genome shotgun (WGS) entry which is preliminary data.</text>
</comment>
<dbReference type="Proteomes" id="UP000355283">
    <property type="component" value="Unassembled WGS sequence"/>
</dbReference>
<keyword evidence="3" id="KW-1185">Reference proteome</keyword>
<evidence type="ECO:0000313" key="3">
    <source>
        <dbReference type="Proteomes" id="UP000355283"/>
    </source>
</evidence>
<organism evidence="2 3">
    <name type="scientific">Nannochloropsis salina CCMP1776</name>
    <dbReference type="NCBI Taxonomy" id="1027361"/>
    <lineage>
        <taxon>Eukaryota</taxon>
        <taxon>Sar</taxon>
        <taxon>Stramenopiles</taxon>
        <taxon>Ochrophyta</taxon>
        <taxon>Eustigmatophyceae</taxon>
        <taxon>Eustigmatales</taxon>
        <taxon>Monodopsidaceae</taxon>
        <taxon>Microchloropsis</taxon>
        <taxon>Microchloropsis salina</taxon>
    </lineage>
</organism>
<accession>A0A4D9DB45</accession>
<feature type="signal peptide" evidence="1">
    <location>
        <begin position="1"/>
        <end position="20"/>
    </location>
</feature>
<sequence>MMALIQKVCIVLLAVHTAHAFLLPRASLPPSTTALEQQVLRATGTSSTPQFNLRYGELPPQEGEAERLNRQKRWEAEYLAYVKRNGAHLCAMSWRGYQAEGRGAILAKYEDQDMDQEGKTLSEVDRVSGVPSMYVSLARWMESGEAAKDGPAQAERQDLQQILDRVISYEPERAFVVVFQAHGLMGADIVTPNVSPPDMAEKLMAKESDLAPQTIDVDGHEVLVDQGN</sequence>
<keyword evidence="1" id="KW-0732">Signal</keyword>
<feature type="chain" id="PRO_5020036292" evidence="1">
    <location>
        <begin position="21"/>
        <end position="228"/>
    </location>
</feature>
<protein>
    <submittedName>
        <fullName evidence="2">Uncharacterized protein</fullName>
    </submittedName>
</protein>
<evidence type="ECO:0000256" key="1">
    <source>
        <dbReference type="SAM" id="SignalP"/>
    </source>
</evidence>
<proteinExistence type="predicted"/>
<dbReference type="OrthoDB" id="204458at2759"/>
<name>A0A4D9DB45_9STRA</name>
<reference evidence="2 3" key="1">
    <citation type="submission" date="2019-01" db="EMBL/GenBank/DDBJ databases">
        <title>Nuclear Genome Assembly of the Microalgal Biofuel strain Nannochloropsis salina CCMP1776.</title>
        <authorList>
            <person name="Hovde B."/>
        </authorList>
    </citation>
    <scope>NUCLEOTIDE SEQUENCE [LARGE SCALE GENOMIC DNA]</scope>
    <source>
        <strain evidence="2 3">CCMP1776</strain>
    </source>
</reference>
<evidence type="ECO:0000313" key="2">
    <source>
        <dbReference type="EMBL" id="TFJ87617.1"/>
    </source>
</evidence>
<dbReference type="AlphaFoldDB" id="A0A4D9DB45"/>
<gene>
    <name evidence="2" type="ORF">NSK_000968</name>
</gene>
<dbReference type="EMBL" id="SDOX01000005">
    <property type="protein sequence ID" value="TFJ87617.1"/>
    <property type="molecule type" value="Genomic_DNA"/>
</dbReference>